<accession>A0AAE0CAP0</accession>
<feature type="compositionally biased region" description="Acidic residues" evidence="1">
    <location>
        <begin position="388"/>
        <end position="424"/>
    </location>
</feature>
<feature type="compositionally biased region" description="Polar residues" evidence="1">
    <location>
        <begin position="505"/>
        <end position="524"/>
    </location>
</feature>
<evidence type="ECO:0000313" key="2">
    <source>
        <dbReference type="EMBL" id="KAK3250392.1"/>
    </source>
</evidence>
<feature type="compositionally biased region" description="Low complexity" evidence="1">
    <location>
        <begin position="486"/>
        <end position="496"/>
    </location>
</feature>
<dbReference type="EMBL" id="LGRX02026736">
    <property type="protein sequence ID" value="KAK3250392.1"/>
    <property type="molecule type" value="Genomic_DNA"/>
</dbReference>
<evidence type="ECO:0000256" key="1">
    <source>
        <dbReference type="SAM" id="MobiDB-lite"/>
    </source>
</evidence>
<protein>
    <submittedName>
        <fullName evidence="2">Uncharacterized protein</fullName>
    </submittedName>
</protein>
<gene>
    <name evidence="2" type="ORF">CYMTET_40222</name>
</gene>
<dbReference type="AlphaFoldDB" id="A0AAE0CAP0"/>
<keyword evidence="3" id="KW-1185">Reference proteome</keyword>
<feature type="region of interest" description="Disordered" evidence="1">
    <location>
        <begin position="382"/>
        <end position="549"/>
    </location>
</feature>
<sequence length="549" mass="61272">MRLDYIDQAQGVGQCRPLNVDHKNVIKSVMAYNPASTQGEVNLLAAYRPPSTRYPDGVPAENMKRDDITTDMLANSDDGTLRWYIFGHQHSFQARSELRSEQPTIEEFQGLMKNELWVGLTPEEMRKLGDEQNTNQMLNLGRDSVQMVTSFRTLLESTTSQSALRNIWAKKVQDWKTFGALQLSKSREEGSTVEFKIYDWPAYRAHKELPSHFDLKEELDPGKNYFKFWTFLNYNDQVSVRNTIAVGMQMDKALKNKHQVEWTVALLREQTYALVVQIFELHAKGMLKGMKAFNAAAAAAAEARGDAGPSKRGTKPGTSKRGGRSRSLGKAVAPSLVVGKKGKKDGMSMNLWMSVCGLTNCDVELDFLDHILREELREKQAKEKARQEEEEEEEDEAEEKEKAEDEEVEAEEEDVAEMEAEEAAALEAALKSPEINEDENEEATTQGTQEEAAALGQAEQPEQAEQAEQAEDSAEKAEKTVKAAKPKAPAKPATAEGILTRKRTSTPNGADESNNKRTAASTQRIRIKNGAATGTVQGQLKFPDNRKKP</sequence>
<comment type="caution">
    <text evidence="2">The sequence shown here is derived from an EMBL/GenBank/DDBJ whole genome shotgun (WGS) entry which is preliminary data.</text>
</comment>
<organism evidence="2 3">
    <name type="scientific">Cymbomonas tetramitiformis</name>
    <dbReference type="NCBI Taxonomy" id="36881"/>
    <lineage>
        <taxon>Eukaryota</taxon>
        <taxon>Viridiplantae</taxon>
        <taxon>Chlorophyta</taxon>
        <taxon>Pyramimonadophyceae</taxon>
        <taxon>Pyramimonadales</taxon>
        <taxon>Pyramimonadaceae</taxon>
        <taxon>Cymbomonas</taxon>
    </lineage>
</organism>
<name>A0AAE0CAP0_9CHLO</name>
<reference evidence="2 3" key="1">
    <citation type="journal article" date="2015" name="Genome Biol. Evol.">
        <title>Comparative Genomics of a Bacterivorous Green Alga Reveals Evolutionary Causalities and Consequences of Phago-Mixotrophic Mode of Nutrition.</title>
        <authorList>
            <person name="Burns J.A."/>
            <person name="Paasch A."/>
            <person name="Narechania A."/>
            <person name="Kim E."/>
        </authorList>
    </citation>
    <scope>NUCLEOTIDE SEQUENCE [LARGE SCALE GENOMIC DNA]</scope>
    <source>
        <strain evidence="2 3">PLY_AMNH</strain>
    </source>
</reference>
<feature type="region of interest" description="Disordered" evidence="1">
    <location>
        <begin position="302"/>
        <end position="330"/>
    </location>
</feature>
<dbReference type="Proteomes" id="UP001190700">
    <property type="component" value="Unassembled WGS sequence"/>
</dbReference>
<evidence type="ECO:0000313" key="3">
    <source>
        <dbReference type="Proteomes" id="UP001190700"/>
    </source>
</evidence>
<feature type="compositionally biased region" description="Low complexity" evidence="1">
    <location>
        <begin position="443"/>
        <end position="467"/>
    </location>
</feature>
<proteinExistence type="predicted"/>